<sequence>MNEQILQEITDFCRLRGLAESTFGRRAVNDGKLASRLRNGGRITTDTLERIRAFMTTSAEDAPGRRRVLFDPSSTSGATPGTPSHTSALPQITPPAPPVAEGQASDDPQRNFRFFDNRQKYLLFVNTCSEKWEVANRVSQELANIHPHPPAVRLFDAGVGDGTVLARVMRSMHDRFPTMPFYIVGKEISLEDVRLTLQKLPDRFVEHPASVVVLTNLAYAEAPWLATKSLSAATSLIWKEVAMDGNTAHSFEKQITDLEPFLAESWKARVSAKSGNPVYERPVILVLYRNDHKFLLDQVIPKPGGTNADYDLVIASQPYRARASLEFKAKRVLAPLARALGPGGRMITIQSYGNDPGMEVIHKVWPEDNPFMHNRYDLLKAVKHELGAGGRDLNFNAYSDQRALFRYEMHTLPSEISSSIGTSTLLAAWNAAIYVAQVEDDRLSDVNADRRYIDATRDVLQQHGGLWFYDESFVISRRRD</sequence>
<evidence type="ECO:0000313" key="3">
    <source>
        <dbReference type="Proteomes" id="UP000254889"/>
    </source>
</evidence>
<dbReference type="RefSeq" id="WP_115692468.1">
    <property type="nucleotide sequence ID" value="NZ_CP031417.1"/>
</dbReference>
<organism evidence="2 3">
    <name type="scientific">Pseudolabrys taiwanensis</name>
    <dbReference type="NCBI Taxonomy" id="331696"/>
    <lineage>
        <taxon>Bacteria</taxon>
        <taxon>Pseudomonadati</taxon>
        <taxon>Pseudomonadota</taxon>
        <taxon>Alphaproteobacteria</taxon>
        <taxon>Hyphomicrobiales</taxon>
        <taxon>Xanthobacteraceae</taxon>
        <taxon>Pseudolabrys</taxon>
    </lineage>
</organism>
<reference evidence="2 3" key="1">
    <citation type="submission" date="2018-07" db="EMBL/GenBank/DDBJ databases">
        <authorList>
            <person name="Quirk P.G."/>
            <person name="Krulwich T.A."/>
        </authorList>
    </citation>
    <scope>NUCLEOTIDE SEQUENCE [LARGE SCALE GENOMIC DNA]</scope>
    <source>
        <strain evidence="2 3">CC-BB4</strain>
    </source>
</reference>
<evidence type="ECO:0000313" key="2">
    <source>
        <dbReference type="EMBL" id="AXK82089.1"/>
    </source>
</evidence>
<accession>A0A345ZYU2</accession>
<feature type="region of interest" description="Disordered" evidence="1">
    <location>
        <begin position="62"/>
        <end position="110"/>
    </location>
</feature>
<dbReference type="SUPFAM" id="SSF53335">
    <property type="entry name" value="S-adenosyl-L-methionine-dependent methyltransferases"/>
    <property type="match status" value="1"/>
</dbReference>
<name>A0A345ZYU2_9HYPH</name>
<dbReference type="AlphaFoldDB" id="A0A345ZYU2"/>
<gene>
    <name evidence="2" type="ORF">DW352_17095</name>
</gene>
<dbReference type="InterPro" id="IPR029063">
    <property type="entry name" value="SAM-dependent_MTases_sf"/>
</dbReference>
<protein>
    <recommendedName>
        <fullName evidence="4">SAM-dependent methyltransferase</fullName>
    </recommendedName>
</protein>
<evidence type="ECO:0008006" key="4">
    <source>
        <dbReference type="Google" id="ProtNLM"/>
    </source>
</evidence>
<dbReference type="Proteomes" id="UP000254889">
    <property type="component" value="Chromosome"/>
</dbReference>
<keyword evidence="3" id="KW-1185">Reference proteome</keyword>
<dbReference type="EMBL" id="CP031417">
    <property type="protein sequence ID" value="AXK82089.1"/>
    <property type="molecule type" value="Genomic_DNA"/>
</dbReference>
<dbReference type="OrthoDB" id="7376608at2"/>
<dbReference type="KEGG" id="ptaw:DW352_17095"/>
<proteinExistence type="predicted"/>
<evidence type="ECO:0000256" key="1">
    <source>
        <dbReference type="SAM" id="MobiDB-lite"/>
    </source>
</evidence>
<feature type="compositionally biased region" description="Low complexity" evidence="1">
    <location>
        <begin position="72"/>
        <end position="87"/>
    </location>
</feature>